<comment type="similarity">
    <text evidence="8">Belongs to the TsuA/YedE (TC 9.B.102) family.</text>
</comment>
<dbReference type="Pfam" id="PF04143">
    <property type="entry name" value="Sulf_transp"/>
    <property type="match status" value="1"/>
</dbReference>
<organism evidence="10 11">
    <name type="scientific">Ideonella aquatica</name>
    <dbReference type="NCBI Taxonomy" id="2824119"/>
    <lineage>
        <taxon>Bacteria</taxon>
        <taxon>Pseudomonadati</taxon>
        <taxon>Pseudomonadota</taxon>
        <taxon>Betaproteobacteria</taxon>
        <taxon>Burkholderiales</taxon>
        <taxon>Sphaerotilaceae</taxon>
        <taxon>Ideonella</taxon>
    </lineage>
</organism>
<keyword evidence="7 9" id="KW-0472">Membrane</keyword>
<evidence type="ECO:0000313" key="10">
    <source>
        <dbReference type="EMBL" id="MBQ0959607.1"/>
    </source>
</evidence>
<dbReference type="AlphaFoldDB" id="A0A941BJK4"/>
<feature type="transmembrane region" description="Helical" evidence="9">
    <location>
        <begin position="265"/>
        <end position="285"/>
    </location>
</feature>
<evidence type="ECO:0000256" key="7">
    <source>
        <dbReference type="ARBA" id="ARBA00023136"/>
    </source>
</evidence>
<accession>A0A941BJK4</accession>
<feature type="transmembrane region" description="Helical" evidence="9">
    <location>
        <begin position="198"/>
        <end position="214"/>
    </location>
</feature>
<protein>
    <submittedName>
        <fullName evidence="10">YeeE/YedE family protein</fullName>
    </submittedName>
</protein>
<evidence type="ECO:0000256" key="3">
    <source>
        <dbReference type="ARBA" id="ARBA00022475"/>
    </source>
</evidence>
<dbReference type="PANTHER" id="PTHR30574">
    <property type="entry name" value="INNER MEMBRANE PROTEIN YEDE"/>
    <property type="match status" value="1"/>
</dbReference>
<evidence type="ECO:0000256" key="5">
    <source>
        <dbReference type="ARBA" id="ARBA00022692"/>
    </source>
</evidence>
<feature type="transmembrane region" description="Helical" evidence="9">
    <location>
        <begin position="173"/>
        <end position="191"/>
    </location>
</feature>
<comment type="subcellular location">
    <subcellularLocation>
        <location evidence="1">Cell inner membrane</location>
        <topology evidence="1">Multi-pass membrane protein</topology>
    </subcellularLocation>
</comment>
<dbReference type="EMBL" id="JAGQDE010000009">
    <property type="protein sequence ID" value="MBQ0959607.1"/>
    <property type="molecule type" value="Genomic_DNA"/>
</dbReference>
<evidence type="ECO:0000256" key="9">
    <source>
        <dbReference type="SAM" id="Phobius"/>
    </source>
</evidence>
<feature type="transmembrane region" description="Helical" evidence="9">
    <location>
        <begin position="305"/>
        <end position="327"/>
    </location>
</feature>
<keyword evidence="2" id="KW-0813">Transport</keyword>
<keyword evidence="6 9" id="KW-1133">Transmembrane helix</keyword>
<feature type="transmembrane region" description="Helical" evidence="9">
    <location>
        <begin position="121"/>
        <end position="138"/>
    </location>
</feature>
<evidence type="ECO:0000256" key="2">
    <source>
        <dbReference type="ARBA" id="ARBA00022448"/>
    </source>
</evidence>
<dbReference type="GO" id="GO:0005886">
    <property type="term" value="C:plasma membrane"/>
    <property type="evidence" value="ECO:0007669"/>
    <property type="project" value="UniProtKB-SubCell"/>
</dbReference>
<comment type="caution">
    <text evidence="10">The sequence shown here is derived from an EMBL/GenBank/DDBJ whole genome shotgun (WGS) entry which is preliminary data.</text>
</comment>
<feature type="transmembrane region" description="Helical" evidence="9">
    <location>
        <begin position="53"/>
        <end position="72"/>
    </location>
</feature>
<sequence length="363" mass="37787">MATPDPAALSTLVLWLGFGLAVLLGATLQRSHFCSMGAVADILSFGDSTRARAFGLALAVAIAGFGLLSASGQIDPAGSFYTLPTLQWGSHLLGGLIFGAGMVLGSGCGARTLVRIGGGNLKSLVVFVVMGIAAQATLRGVTAVARDRSVDRLVVALPTRQDLPSLLQLGPSAQLALALGLAVVLAGLMLWRSRWKEVLPGALVGLLLVGQWWVSGHLGYLPEHPDTLEPAYLATASRAMEGYNFVSPAAFTLDWLTYFSDSNRVLTVGITISLGLMLGAGLSAWQSGQFRWESFRNPADLGRHLLGAVMMGVGGVTALGCSFGQGLSGLSTLAVGSLISTLAIIAGAWAMLRWEAARLERLA</sequence>
<evidence type="ECO:0000313" key="11">
    <source>
        <dbReference type="Proteomes" id="UP000678374"/>
    </source>
</evidence>
<evidence type="ECO:0000256" key="1">
    <source>
        <dbReference type="ARBA" id="ARBA00004429"/>
    </source>
</evidence>
<proteinExistence type="inferred from homology"/>
<keyword evidence="3" id="KW-1003">Cell membrane</keyword>
<gene>
    <name evidence="10" type="ORF">KAK06_11670</name>
</gene>
<name>A0A941BJK4_9BURK</name>
<keyword evidence="4" id="KW-0997">Cell inner membrane</keyword>
<reference evidence="10" key="1">
    <citation type="submission" date="2021-04" db="EMBL/GenBank/DDBJ databases">
        <title>The genome sequence of Ideonella sp. 4Y11.</title>
        <authorList>
            <person name="Liu Y."/>
        </authorList>
    </citation>
    <scope>NUCLEOTIDE SEQUENCE</scope>
    <source>
        <strain evidence="10">4Y11</strain>
    </source>
</reference>
<dbReference type="RefSeq" id="WP_210802289.1">
    <property type="nucleotide sequence ID" value="NZ_JAGQDE010000009.1"/>
</dbReference>
<feature type="transmembrane region" description="Helical" evidence="9">
    <location>
        <begin position="92"/>
        <end position="114"/>
    </location>
</feature>
<dbReference type="InterPro" id="IPR007272">
    <property type="entry name" value="Sulf_transp_TsuA/YedE"/>
</dbReference>
<feature type="transmembrane region" description="Helical" evidence="9">
    <location>
        <begin position="6"/>
        <end position="26"/>
    </location>
</feature>
<evidence type="ECO:0000256" key="8">
    <source>
        <dbReference type="ARBA" id="ARBA00035655"/>
    </source>
</evidence>
<dbReference type="PANTHER" id="PTHR30574:SF1">
    <property type="entry name" value="SULPHUR TRANSPORT DOMAIN-CONTAINING PROTEIN"/>
    <property type="match status" value="1"/>
</dbReference>
<dbReference type="Proteomes" id="UP000678374">
    <property type="component" value="Unassembled WGS sequence"/>
</dbReference>
<evidence type="ECO:0000256" key="4">
    <source>
        <dbReference type="ARBA" id="ARBA00022519"/>
    </source>
</evidence>
<keyword evidence="11" id="KW-1185">Reference proteome</keyword>
<feature type="transmembrane region" description="Helical" evidence="9">
    <location>
        <begin position="333"/>
        <end position="352"/>
    </location>
</feature>
<evidence type="ECO:0000256" key="6">
    <source>
        <dbReference type="ARBA" id="ARBA00022989"/>
    </source>
</evidence>
<keyword evidence="5 9" id="KW-0812">Transmembrane</keyword>